<evidence type="ECO:0000256" key="1">
    <source>
        <dbReference type="SAM" id="Phobius"/>
    </source>
</evidence>
<keyword evidence="2" id="KW-0732">Signal</keyword>
<organism evidence="3 4">
    <name type="scientific">Herbiconiux aconitum</name>
    <dbReference type="NCBI Taxonomy" id="2970913"/>
    <lineage>
        <taxon>Bacteria</taxon>
        <taxon>Bacillati</taxon>
        <taxon>Actinomycetota</taxon>
        <taxon>Actinomycetes</taxon>
        <taxon>Micrococcales</taxon>
        <taxon>Microbacteriaceae</taxon>
        <taxon>Herbiconiux</taxon>
    </lineage>
</organism>
<comment type="caution">
    <text evidence="3">The sequence shown here is derived from an EMBL/GenBank/DDBJ whole genome shotgun (WGS) entry which is preliminary data.</text>
</comment>
<keyword evidence="4" id="KW-1185">Reference proteome</keyword>
<sequence length="84" mass="8480">MKYRVVAAVLGTLALLGFGATAALAHSDGQLASGSHPRPSAAEPVLAATGYDFTPMLVTAGVFLLIAGIAVIVAKYVLARSSHS</sequence>
<dbReference type="EMBL" id="JANLCM010000002">
    <property type="protein sequence ID" value="MCS5719133.1"/>
    <property type="molecule type" value="Genomic_DNA"/>
</dbReference>
<feature type="transmembrane region" description="Helical" evidence="1">
    <location>
        <begin position="56"/>
        <end position="78"/>
    </location>
</feature>
<keyword evidence="1" id="KW-0812">Transmembrane</keyword>
<gene>
    <name evidence="3" type="ORF">N1027_13415</name>
</gene>
<feature type="chain" id="PRO_5046270699" evidence="2">
    <location>
        <begin position="23"/>
        <end position="84"/>
    </location>
</feature>
<protein>
    <submittedName>
        <fullName evidence="3">Uncharacterized protein</fullName>
    </submittedName>
</protein>
<reference evidence="3" key="1">
    <citation type="submission" date="2022-08" db="EMBL/GenBank/DDBJ databases">
        <authorList>
            <person name="Deng Y."/>
            <person name="Han X.-F."/>
            <person name="Zhang Y.-Q."/>
        </authorList>
    </citation>
    <scope>NUCLEOTIDE SEQUENCE</scope>
    <source>
        <strain evidence="3">CPCC 205763</strain>
    </source>
</reference>
<evidence type="ECO:0000313" key="4">
    <source>
        <dbReference type="Proteomes" id="UP001165584"/>
    </source>
</evidence>
<dbReference type="RefSeq" id="WP_259508640.1">
    <property type="nucleotide sequence ID" value="NZ_JANLCM010000002.1"/>
</dbReference>
<keyword evidence="1" id="KW-0472">Membrane</keyword>
<feature type="signal peptide" evidence="2">
    <location>
        <begin position="1"/>
        <end position="22"/>
    </location>
</feature>
<evidence type="ECO:0000313" key="3">
    <source>
        <dbReference type="EMBL" id="MCS5719133.1"/>
    </source>
</evidence>
<keyword evidence="1" id="KW-1133">Transmembrane helix</keyword>
<name>A0ABT2GSK3_9MICO</name>
<evidence type="ECO:0000256" key="2">
    <source>
        <dbReference type="SAM" id="SignalP"/>
    </source>
</evidence>
<accession>A0ABT2GSK3</accession>
<dbReference type="Proteomes" id="UP001165584">
    <property type="component" value="Unassembled WGS sequence"/>
</dbReference>
<proteinExistence type="predicted"/>